<dbReference type="EMBL" id="LCYG01000023">
    <property type="protein sequence ID" value="KLK93106.1"/>
    <property type="molecule type" value="Genomic_DNA"/>
</dbReference>
<proteinExistence type="predicted"/>
<evidence type="ECO:0000313" key="1">
    <source>
        <dbReference type="EMBL" id="KLK93106.1"/>
    </source>
</evidence>
<gene>
    <name evidence="1" type="ORF">AA309_11145</name>
</gene>
<dbReference type="AlphaFoldDB" id="A0A0H1RDY4"/>
<evidence type="ECO:0000313" key="2">
    <source>
        <dbReference type="Proteomes" id="UP000035489"/>
    </source>
</evidence>
<protein>
    <submittedName>
        <fullName evidence="1">Uncharacterized protein</fullName>
    </submittedName>
</protein>
<dbReference type="Proteomes" id="UP000035489">
    <property type="component" value="Unassembled WGS sequence"/>
</dbReference>
<sequence length="66" mass="7419">MTAHSGVLWVQAAMRIRPPADMTESRWQTDGDLMATKGQFGRPVNLTRSSKRRYEAWIEAIALGVT</sequence>
<reference evidence="1 2" key="1">
    <citation type="submission" date="2015-05" db="EMBL/GenBank/DDBJ databases">
        <title>Draft genome sequence of Microvirga vignae strain BR3299, a novel nitrogen fixing bacteria isolated from Brazil semi-aired region.</title>
        <authorList>
            <person name="Zilli J.E."/>
            <person name="Passos S.R."/>
            <person name="Leite J."/>
            <person name="Baldani J.I."/>
            <person name="Xavier G.R."/>
            <person name="Rumjaneck N.G."/>
            <person name="Simoes-Araujo J.L."/>
        </authorList>
    </citation>
    <scope>NUCLEOTIDE SEQUENCE [LARGE SCALE GENOMIC DNA]</scope>
    <source>
        <strain evidence="1 2">BR3299</strain>
    </source>
</reference>
<comment type="caution">
    <text evidence="1">The sequence shown here is derived from an EMBL/GenBank/DDBJ whole genome shotgun (WGS) entry which is preliminary data.</text>
</comment>
<organism evidence="1 2">
    <name type="scientific">Microvirga vignae</name>
    <dbReference type="NCBI Taxonomy" id="1225564"/>
    <lineage>
        <taxon>Bacteria</taxon>
        <taxon>Pseudomonadati</taxon>
        <taxon>Pseudomonadota</taxon>
        <taxon>Alphaproteobacteria</taxon>
        <taxon>Hyphomicrobiales</taxon>
        <taxon>Methylobacteriaceae</taxon>
        <taxon>Microvirga</taxon>
    </lineage>
</organism>
<accession>A0A0H1RDY4</accession>
<dbReference type="PATRIC" id="fig|1225564.3.peg.2901"/>
<keyword evidence="2" id="KW-1185">Reference proteome</keyword>
<name>A0A0H1RDY4_9HYPH</name>